<reference evidence="1" key="1">
    <citation type="journal article" date="2019" name="bioRxiv">
        <title>The Genome of the Zebra Mussel, Dreissena polymorpha: A Resource for Invasive Species Research.</title>
        <authorList>
            <person name="McCartney M.A."/>
            <person name="Auch B."/>
            <person name="Kono T."/>
            <person name="Mallez S."/>
            <person name="Zhang Y."/>
            <person name="Obille A."/>
            <person name="Becker A."/>
            <person name="Abrahante J.E."/>
            <person name="Garbe J."/>
            <person name="Badalamenti J.P."/>
            <person name="Herman A."/>
            <person name="Mangelson H."/>
            <person name="Liachko I."/>
            <person name="Sullivan S."/>
            <person name="Sone E.D."/>
            <person name="Koren S."/>
            <person name="Silverstein K.A.T."/>
            <person name="Beckman K.B."/>
            <person name="Gohl D.M."/>
        </authorList>
    </citation>
    <scope>NUCLEOTIDE SEQUENCE</scope>
    <source>
        <strain evidence="1">Duluth1</strain>
        <tissue evidence="1">Whole animal</tissue>
    </source>
</reference>
<sequence length="119" mass="13394">MIRTTYSFDVNKFFAMNIENKSLKCVDCERQTREWAIICTDSDLCARQMILCGNLLLVTSPSCIFIFSQNDGETKKKVPTETLLKDIHGICLIEGEQFAIVTSTSKDRDASQTLGFVSI</sequence>
<organism evidence="1 2">
    <name type="scientific">Dreissena polymorpha</name>
    <name type="common">Zebra mussel</name>
    <name type="synonym">Mytilus polymorpha</name>
    <dbReference type="NCBI Taxonomy" id="45954"/>
    <lineage>
        <taxon>Eukaryota</taxon>
        <taxon>Metazoa</taxon>
        <taxon>Spiralia</taxon>
        <taxon>Lophotrochozoa</taxon>
        <taxon>Mollusca</taxon>
        <taxon>Bivalvia</taxon>
        <taxon>Autobranchia</taxon>
        <taxon>Heteroconchia</taxon>
        <taxon>Euheterodonta</taxon>
        <taxon>Imparidentia</taxon>
        <taxon>Neoheterodontei</taxon>
        <taxon>Myida</taxon>
        <taxon>Dreissenoidea</taxon>
        <taxon>Dreissenidae</taxon>
        <taxon>Dreissena</taxon>
    </lineage>
</organism>
<reference evidence="1" key="2">
    <citation type="submission" date="2020-11" db="EMBL/GenBank/DDBJ databases">
        <authorList>
            <person name="McCartney M.A."/>
            <person name="Auch B."/>
            <person name="Kono T."/>
            <person name="Mallez S."/>
            <person name="Becker A."/>
            <person name="Gohl D.M."/>
            <person name="Silverstein K.A.T."/>
            <person name="Koren S."/>
            <person name="Bechman K.B."/>
            <person name="Herman A."/>
            <person name="Abrahante J.E."/>
            <person name="Garbe J."/>
        </authorList>
    </citation>
    <scope>NUCLEOTIDE SEQUENCE</scope>
    <source>
        <strain evidence="1">Duluth1</strain>
        <tissue evidence="1">Whole animal</tissue>
    </source>
</reference>
<protein>
    <submittedName>
        <fullName evidence="1">Uncharacterized protein</fullName>
    </submittedName>
</protein>
<proteinExistence type="predicted"/>
<name>A0A9D4ME51_DREPO</name>
<evidence type="ECO:0000313" key="2">
    <source>
        <dbReference type="Proteomes" id="UP000828390"/>
    </source>
</evidence>
<accession>A0A9D4ME51</accession>
<dbReference type="Proteomes" id="UP000828390">
    <property type="component" value="Unassembled WGS sequence"/>
</dbReference>
<keyword evidence="2" id="KW-1185">Reference proteome</keyword>
<dbReference type="EMBL" id="JAIWYP010000002">
    <property type="protein sequence ID" value="KAH3873536.1"/>
    <property type="molecule type" value="Genomic_DNA"/>
</dbReference>
<comment type="caution">
    <text evidence="1">The sequence shown here is derived from an EMBL/GenBank/DDBJ whole genome shotgun (WGS) entry which is preliminary data.</text>
</comment>
<evidence type="ECO:0000313" key="1">
    <source>
        <dbReference type="EMBL" id="KAH3873536.1"/>
    </source>
</evidence>
<dbReference type="AlphaFoldDB" id="A0A9D4ME51"/>
<gene>
    <name evidence="1" type="ORF">DPMN_036773</name>
</gene>